<feature type="transmembrane region" description="Helical" evidence="1">
    <location>
        <begin position="243"/>
        <end position="269"/>
    </location>
</feature>
<evidence type="ECO:0000313" key="3">
    <source>
        <dbReference type="Proteomes" id="UP000265663"/>
    </source>
</evidence>
<dbReference type="EMBL" id="KE747833">
    <property type="protein sequence ID" value="RMZ72709.1"/>
    <property type="molecule type" value="Genomic_DNA"/>
</dbReference>
<reference evidence="2 3" key="1">
    <citation type="journal article" date="2014" name="PLoS ONE">
        <title>De novo Genome Assembly of the Fungal Plant Pathogen Pyrenophora semeniperda.</title>
        <authorList>
            <person name="Soliai M.M."/>
            <person name="Meyer S.E."/>
            <person name="Udall J.A."/>
            <person name="Elzinga D.E."/>
            <person name="Hermansen R.A."/>
            <person name="Bodily P.M."/>
            <person name="Hart A.A."/>
            <person name="Coleman C.E."/>
        </authorList>
    </citation>
    <scope>NUCLEOTIDE SEQUENCE [LARGE SCALE GENOMIC DNA]</scope>
    <source>
        <strain evidence="2 3">CCB06</strain>
        <tissue evidence="2">Mycelium</tissue>
    </source>
</reference>
<evidence type="ECO:0000313" key="2">
    <source>
        <dbReference type="EMBL" id="RMZ72709.1"/>
    </source>
</evidence>
<dbReference type="Proteomes" id="UP000265663">
    <property type="component" value="Unassembled WGS sequence"/>
</dbReference>
<sequence length="320" mass="34536">MPVNPYIGLINGLYIFRQLTIPQITLLLLHAARLSSYSFAFLIYSFTHTHLYFVLSNMVALTSLLPVFVAFIAVATGQQCYGVDGFALDSTFMPCNPSAKHSGCCASTDLCLSNGLCMATTDVYIGMIFSRGCTDSTGQDVACPQLCPGQPTKFNGTMPVSEWQLQTCNVGQYCCRAANDQRSCCNNSTAPKVTATLDVTLQLPNSSAASKSEDVEAPAITSVLSQATSTPPADTCNTTKHHLAIAITIGGVLLGTIIAGLAAAMFWIYKEEKRQRKLKEHYESQFSQTNAYRKALQSSVGVTHGDDFMEDIKVKCSGPD</sequence>
<protein>
    <submittedName>
        <fullName evidence="2">N-acetyltransferase eso1</fullName>
    </submittedName>
</protein>
<proteinExistence type="predicted"/>
<name>A0A3M7MEB7_9PLEO</name>
<accession>A0A3M7MEB7</accession>
<dbReference type="GO" id="GO:0016740">
    <property type="term" value="F:transferase activity"/>
    <property type="evidence" value="ECO:0007669"/>
    <property type="project" value="UniProtKB-KW"/>
</dbReference>
<keyword evidence="2" id="KW-0808">Transferase</keyword>
<dbReference type="OrthoDB" id="5215637at2759"/>
<keyword evidence="1" id="KW-0812">Transmembrane</keyword>
<keyword evidence="3" id="KW-1185">Reference proteome</keyword>
<dbReference type="AlphaFoldDB" id="A0A3M7MEB7"/>
<keyword evidence="1" id="KW-1133">Transmembrane helix</keyword>
<feature type="transmembrane region" description="Helical" evidence="1">
    <location>
        <begin position="20"/>
        <end position="44"/>
    </location>
</feature>
<evidence type="ECO:0000256" key="1">
    <source>
        <dbReference type="SAM" id="Phobius"/>
    </source>
</evidence>
<feature type="transmembrane region" description="Helical" evidence="1">
    <location>
        <begin position="51"/>
        <end position="74"/>
    </location>
</feature>
<keyword evidence="1" id="KW-0472">Membrane</keyword>
<organism evidence="2 3">
    <name type="scientific">Pyrenophora seminiperda CCB06</name>
    <dbReference type="NCBI Taxonomy" id="1302712"/>
    <lineage>
        <taxon>Eukaryota</taxon>
        <taxon>Fungi</taxon>
        <taxon>Dikarya</taxon>
        <taxon>Ascomycota</taxon>
        <taxon>Pezizomycotina</taxon>
        <taxon>Dothideomycetes</taxon>
        <taxon>Pleosporomycetidae</taxon>
        <taxon>Pleosporales</taxon>
        <taxon>Pleosporineae</taxon>
        <taxon>Pleosporaceae</taxon>
        <taxon>Pyrenophora</taxon>
    </lineage>
</organism>
<gene>
    <name evidence="2" type="ORF">GMOD_00007727</name>
</gene>